<accession>E4XRR7</accession>
<dbReference type="AlphaFoldDB" id="E4XRR7"/>
<evidence type="ECO:0000259" key="5">
    <source>
        <dbReference type="PROSITE" id="PS51144"/>
    </source>
</evidence>
<dbReference type="EMBL" id="FN653123">
    <property type="protein sequence ID" value="CBY19908.1"/>
    <property type="molecule type" value="Genomic_DNA"/>
</dbReference>
<keyword evidence="3 4" id="KW-0862">Zinc</keyword>
<evidence type="ECO:0000256" key="2">
    <source>
        <dbReference type="ARBA" id="ARBA00022723"/>
    </source>
</evidence>
<dbReference type="PANTHER" id="PTHR18952">
    <property type="entry name" value="CARBONIC ANHYDRASE"/>
    <property type="match status" value="1"/>
</dbReference>
<dbReference type="InterPro" id="IPR036398">
    <property type="entry name" value="CA_dom_sf"/>
</dbReference>
<dbReference type="OrthoDB" id="429145at2759"/>
<dbReference type="PROSITE" id="PS00162">
    <property type="entry name" value="ALPHA_CA_1"/>
    <property type="match status" value="1"/>
</dbReference>
<evidence type="ECO:0000256" key="1">
    <source>
        <dbReference type="ARBA" id="ARBA00010718"/>
    </source>
</evidence>
<proteinExistence type="inferred from homology"/>
<reference evidence="6" key="1">
    <citation type="journal article" date="2010" name="Science">
        <title>Plasticity of animal genome architecture unmasked by rapid evolution of a pelagic tunicate.</title>
        <authorList>
            <person name="Denoeud F."/>
            <person name="Henriet S."/>
            <person name="Mungpakdee S."/>
            <person name="Aury J.M."/>
            <person name="Da Silva C."/>
            <person name="Brinkmann H."/>
            <person name="Mikhaleva J."/>
            <person name="Olsen L.C."/>
            <person name="Jubin C."/>
            <person name="Canestro C."/>
            <person name="Bouquet J.M."/>
            <person name="Danks G."/>
            <person name="Poulain J."/>
            <person name="Campsteijn C."/>
            <person name="Adamski M."/>
            <person name="Cross I."/>
            <person name="Yadetie F."/>
            <person name="Muffato M."/>
            <person name="Louis A."/>
            <person name="Butcher S."/>
            <person name="Tsagkogeorga G."/>
            <person name="Konrad A."/>
            <person name="Singh S."/>
            <person name="Jensen M.F."/>
            <person name="Cong E.H."/>
            <person name="Eikeseth-Otteraa H."/>
            <person name="Noel B."/>
            <person name="Anthouard V."/>
            <person name="Porcel B.M."/>
            <person name="Kachouri-Lafond R."/>
            <person name="Nishino A."/>
            <person name="Ugolini M."/>
            <person name="Chourrout P."/>
            <person name="Nishida H."/>
            <person name="Aasland R."/>
            <person name="Huzurbazar S."/>
            <person name="Westhof E."/>
            <person name="Delsuc F."/>
            <person name="Lehrach H."/>
            <person name="Reinhardt R."/>
            <person name="Weissenbach J."/>
            <person name="Roy S.W."/>
            <person name="Artiguenave F."/>
            <person name="Postlethwait J.H."/>
            <person name="Manak J.R."/>
            <person name="Thompson E.M."/>
            <person name="Jaillon O."/>
            <person name="Du Pasquier L."/>
            <person name="Boudinot P."/>
            <person name="Liberles D.A."/>
            <person name="Volff J.N."/>
            <person name="Philippe H."/>
            <person name="Lenhard B."/>
            <person name="Roest Crollius H."/>
            <person name="Wincker P."/>
            <person name="Chourrout D."/>
        </authorList>
    </citation>
    <scope>NUCLEOTIDE SEQUENCE [LARGE SCALE GENOMIC DNA]</scope>
</reference>
<evidence type="ECO:0000313" key="6">
    <source>
        <dbReference type="EMBL" id="CBY19908.1"/>
    </source>
</evidence>
<comment type="function">
    <text evidence="4">Reversible hydration of carbon dioxide.</text>
</comment>
<dbReference type="GO" id="GO:0004089">
    <property type="term" value="F:carbonate dehydratase activity"/>
    <property type="evidence" value="ECO:0007669"/>
    <property type="project" value="UniProtKB-UniRule"/>
</dbReference>
<evidence type="ECO:0000313" key="7">
    <source>
        <dbReference type="Proteomes" id="UP000001307"/>
    </source>
</evidence>
<comment type="catalytic activity">
    <reaction evidence="4">
        <text>hydrogencarbonate + H(+) = CO2 + H2O</text>
        <dbReference type="Rhea" id="RHEA:10748"/>
        <dbReference type="ChEBI" id="CHEBI:15377"/>
        <dbReference type="ChEBI" id="CHEBI:15378"/>
        <dbReference type="ChEBI" id="CHEBI:16526"/>
        <dbReference type="ChEBI" id="CHEBI:17544"/>
        <dbReference type="EC" id="4.2.1.1"/>
    </reaction>
</comment>
<gene>
    <name evidence="6" type="ORF">GSOID_T00001856001</name>
</gene>
<comment type="similarity">
    <text evidence="1 4">Belongs to the alpha-carbonic anhydrase family.</text>
</comment>
<dbReference type="EC" id="4.2.1.1" evidence="4"/>
<dbReference type="PANTHER" id="PTHR18952:SF270">
    <property type="entry name" value="CARBONIC ANHYDRASE"/>
    <property type="match status" value="1"/>
</dbReference>
<dbReference type="SMART" id="SM01057">
    <property type="entry name" value="Carb_anhydrase"/>
    <property type="match status" value="1"/>
</dbReference>
<feature type="domain" description="Alpha-carbonic anhydrase" evidence="5">
    <location>
        <begin position="75"/>
        <end position="333"/>
    </location>
</feature>
<dbReference type="InterPro" id="IPR018338">
    <property type="entry name" value="Carbonic_anhydrase_a-class_CS"/>
</dbReference>
<protein>
    <recommendedName>
        <fullName evidence="4">Carbonic anhydrase</fullName>
        <ecNumber evidence="4">4.2.1.1</ecNumber>
    </recommendedName>
</protein>
<dbReference type="InterPro" id="IPR023561">
    <property type="entry name" value="Carbonic_anhydrase_a-class"/>
</dbReference>
<keyword evidence="2 4" id="KW-0479">Metal-binding</keyword>
<name>E4XRR7_OIKDI</name>
<comment type="cofactor">
    <cofactor evidence="4">
        <name>Zn(2+)</name>
        <dbReference type="ChEBI" id="CHEBI:29105"/>
    </cofactor>
</comment>
<dbReference type="PROSITE" id="PS51144">
    <property type="entry name" value="ALPHA_CA_2"/>
    <property type="match status" value="1"/>
</dbReference>
<dbReference type="InParanoid" id="E4XRR7"/>
<keyword evidence="7" id="KW-1185">Reference proteome</keyword>
<dbReference type="GO" id="GO:0008270">
    <property type="term" value="F:zinc ion binding"/>
    <property type="evidence" value="ECO:0007669"/>
    <property type="project" value="UniProtKB-UniRule"/>
</dbReference>
<sequence>MKALKELRFWRLERFLKKTVVSNNIYLTRCRQKTRAPFAGRFIFSIWLTFLFSKKNPKVSSEMKLFSILAVSQAAEWTYSDQGDSWKDVCSSGVRQSPINLQMVGAAQKSAGAWRFKNYDEEADWQVKNSGHSIVATTNTEMHMISDTFNDDANYKFHSWHIHWGSDTEPGSEHKMEDKQFDAEAHLVHWNTKYDNFDAALKMGDGLAVLGFFIEKDSENDVSADHDLDRIIKEDVNKNVQSMNANIHTQDKSLMNLFVNNVDTSQFFRYEGSLTTPTCDEAVIWTVFSNPIKIRQETYDKMIKMTNDKDENTVVKNFRNVQDVGDRTITFYTSLDSAASSIFGISTVFAFALLQLV</sequence>
<evidence type="ECO:0000256" key="4">
    <source>
        <dbReference type="RuleBase" id="RU367011"/>
    </source>
</evidence>
<dbReference type="SUPFAM" id="SSF51069">
    <property type="entry name" value="Carbonic anhydrase"/>
    <property type="match status" value="1"/>
</dbReference>
<evidence type="ECO:0000256" key="3">
    <source>
        <dbReference type="ARBA" id="ARBA00022833"/>
    </source>
</evidence>
<dbReference type="InterPro" id="IPR001148">
    <property type="entry name" value="CA_dom"/>
</dbReference>
<dbReference type="Proteomes" id="UP000001307">
    <property type="component" value="Unassembled WGS sequence"/>
</dbReference>
<organism evidence="6">
    <name type="scientific">Oikopleura dioica</name>
    <name type="common">Tunicate</name>
    <dbReference type="NCBI Taxonomy" id="34765"/>
    <lineage>
        <taxon>Eukaryota</taxon>
        <taxon>Metazoa</taxon>
        <taxon>Chordata</taxon>
        <taxon>Tunicata</taxon>
        <taxon>Appendicularia</taxon>
        <taxon>Copelata</taxon>
        <taxon>Oikopleuridae</taxon>
        <taxon>Oikopleura</taxon>
    </lineage>
</organism>
<dbReference type="Pfam" id="PF00194">
    <property type="entry name" value="Carb_anhydrase"/>
    <property type="match status" value="1"/>
</dbReference>
<dbReference type="Gene3D" id="3.10.200.10">
    <property type="entry name" value="Alpha carbonic anhydrase"/>
    <property type="match status" value="1"/>
</dbReference>
<dbReference type="GO" id="GO:0005737">
    <property type="term" value="C:cytoplasm"/>
    <property type="evidence" value="ECO:0007669"/>
    <property type="project" value="TreeGrafter"/>
</dbReference>
<keyword evidence="4" id="KW-0456">Lyase</keyword>